<gene>
    <name evidence="1" type="ORF">TCM_033747</name>
</gene>
<dbReference type="Gramene" id="EOY14355">
    <property type="protein sequence ID" value="EOY14355"/>
    <property type="gene ID" value="TCM_033747"/>
</dbReference>
<sequence>MEMARYLLFEKGLPKTLRAKAVNKINYLLNLAPTKALTGKTPYEALLDVKPIADHFKVLGCICYAKDVVFNESMRWNWISDIVESLQNHKVVVDYLQELDVLANTDENTDEVPVR</sequence>
<dbReference type="AlphaFoldDB" id="A0A061FAH8"/>
<dbReference type="PANTHER" id="PTHR42648">
    <property type="entry name" value="TRANSPOSASE, PUTATIVE-RELATED"/>
    <property type="match status" value="1"/>
</dbReference>
<name>A0A061FAH8_THECC</name>
<dbReference type="PANTHER" id="PTHR42648:SF18">
    <property type="entry name" value="RETROTRANSPOSON, UNCLASSIFIED-LIKE PROTEIN"/>
    <property type="match status" value="1"/>
</dbReference>
<evidence type="ECO:0000313" key="2">
    <source>
        <dbReference type="Proteomes" id="UP000026915"/>
    </source>
</evidence>
<dbReference type="Proteomes" id="UP000026915">
    <property type="component" value="Chromosome 7"/>
</dbReference>
<organism evidence="1 2">
    <name type="scientific">Theobroma cacao</name>
    <name type="common">Cacao</name>
    <name type="synonym">Cocoa</name>
    <dbReference type="NCBI Taxonomy" id="3641"/>
    <lineage>
        <taxon>Eukaryota</taxon>
        <taxon>Viridiplantae</taxon>
        <taxon>Streptophyta</taxon>
        <taxon>Embryophyta</taxon>
        <taxon>Tracheophyta</taxon>
        <taxon>Spermatophyta</taxon>
        <taxon>Magnoliopsida</taxon>
        <taxon>eudicotyledons</taxon>
        <taxon>Gunneridae</taxon>
        <taxon>Pentapetalae</taxon>
        <taxon>rosids</taxon>
        <taxon>malvids</taxon>
        <taxon>Malvales</taxon>
        <taxon>Malvaceae</taxon>
        <taxon>Byttnerioideae</taxon>
        <taxon>Theobroma</taxon>
    </lineage>
</organism>
<dbReference type="eggNOG" id="KOG0017">
    <property type="taxonomic scope" value="Eukaryota"/>
</dbReference>
<keyword evidence="2" id="KW-1185">Reference proteome</keyword>
<accession>A0A061FAH8</accession>
<dbReference type="InParanoid" id="A0A061FAH8"/>
<reference evidence="1 2" key="1">
    <citation type="journal article" date="2013" name="Genome Biol.">
        <title>The genome sequence of the most widely cultivated cacao type and its use to identify candidate genes regulating pod color.</title>
        <authorList>
            <person name="Motamayor J.C."/>
            <person name="Mockaitis K."/>
            <person name="Schmutz J."/>
            <person name="Haiminen N."/>
            <person name="Iii D.L."/>
            <person name="Cornejo O."/>
            <person name="Findley S.D."/>
            <person name="Zheng P."/>
            <person name="Utro F."/>
            <person name="Royaert S."/>
            <person name="Saski C."/>
            <person name="Jenkins J."/>
            <person name="Podicheti R."/>
            <person name="Zhao M."/>
            <person name="Scheffler B.E."/>
            <person name="Stack J.C."/>
            <person name="Feltus F.A."/>
            <person name="Mustiga G.M."/>
            <person name="Amores F."/>
            <person name="Phillips W."/>
            <person name="Marelli J.P."/>
            <person name="May G.D."/>
            <person name="Shapiro H."/>
            <person name="Ma J."/>
            <person name="Bustamante C.D."/>
            <person name="Schnell R.J."/>
            <person name="Main D."/>
            <person name="Gilbert D."/>
            <person name="Parida L."/>
            <person name="Kuhn D.N."/>
        </authorList>
    </citation>
    <scope>NUCLEOTIDE SEQUENCE [LARGE SCALE GENOMIC DNA]</scope>
    <source>
        <strain evidence="2">cv. Matina 1-6</strain>
    </source>
</reference>
<proteinExistence type="predicted"/>
<dbReference type="InterPro" id="IPR039537">
    <property type="entry name" value="Retrotran_Ty1/copia-like"/>
</dbReference>
<protein>
    <submittedName>
        <fullName evidence="1">Uncharacterized protein</fullName>
    </submittedName>
</protein>
<dbReference type="EMBL" id="CM001885">
    <property type="protein sequence ID" value="EOY14355.1"/>
    <property type="molecule type" value="Genomic_DNA"/>
</dbReference>
<dbReference type="HOGENOM" id="CLU_2113391_0_0_1"/>
<evidence type="ECO:0000313" key="1">
    <source>
        <dbReference type="EMBL" id="EOY14355.1"/>
    </source>
</evidence>